<dbReference type="InterPro" id="IPR001173">
    <property type="entry name" value="Glyco_trans_2-like"/>
</dbReference>
<gene>
    <name evidence="2" type="primary">pgaC</name>
    <name evidence="2" type="ORF">R28058_25441</name>
</gene>
<dbReference type="PANTHER" id="PTHR10859">
    <property type="entry name" value="GLYCOSYL TRANSFERASE"/>
    <property type="match status" value="1"/>
</dbReference>
<dbReference type="PANTHER" id="PTHR10859:SF114">
    <property type="entry name" value="DOLICHOL-PHOSPHATE MANNOSYLTRANSFERASE"/>
    <property type="match status" value="1"/>
</dbReference>
<dbReference type="Gene3D" id="3.90.550.10">
    <property type="entry name" value="Spore Coat Polysaccharide Biosynthesis Protein SpsA, Chain A"/>
    <property type="match status" value="1"/>
</dbReference>
<dbReference type="RefSeq" id="WP_055336835.1">
    <property type="nucleotide sequence ID" value="NZ_CDNF01000025.1"/>
</dbReference>
<feature type="domain" description="Glycosyltransferase 2-like" evidence="1">
    <location>
        <begin position="6"/>
        <end position="168"/>
    </location>
</feature>
<evidence type="ECO:0000259" key="1">
    <source>
        <dbReference type="Pfam" id="PF00535"/>
    </source>
</evidence>
<dbReference type="OrthoDB" id="9810303at2"/>
<accession>A0A0C7PUD0</accession>
<dbReference type="Pfam" id="PF00535">
    <property type="entry name" value="Glycos_transf_2"/>
    <property type="match status" value="1"/>
</dbReference>
<evidence type="ECO:0000313" key="2">
    <source>
        <dbReference type="EMBL" id="CEQ04826.1"/>
    </source>
</evidence>
<dbReference type="GO" id="GO:0006487">
    <property type="term" value="P:protein N-linked glycosylation"/>
    <property type="evidence" value="ECO:0007669"/>
    <property type="project" value="TreeGrafter"/>
</dbReference>
<organism evidence="2 3">
    <name type="scientific">Paraclostridium sordellii</name>
    <name type="common">Clostridium sordellii</name>
    <dbReference type="NCBI Taxonomy" id="1505"/>
    <lineage>
        <taxon>Bacteria</taxon>
        <taxon>Bacillati</taxon>
        <taxon>Bacillota</taxon>
        <taxon>Clostridia</taxon>
        <taxon>Peptostreptococcales</taxon>
        <taxon>Peptostreptococcaceae</taxon>
        <taxon>Paraclostridium</taxon>
    </lineage>
</organism>
<name>A0A0C7PUD0_PARSO</name>
<evidence type="ECO:0000313" key="3">
    <source>
        <dbReference type="Proteomes" id="UP000049127"/>
    </source>
</evidence>
<proteinExistence type="predicted"/>
<dbReference type="CDD" id="cd04179">
    <property type="entry name" value="DPM_DPG-synthase_like"/>
    <property type="match status" value="1"/>
</dbReference>
<dbReference type="EC" id="2.4.1.-" evidence="2"/>
<protein>
    <submittedName>
        <fullName evidence="2">Glycosyl transferase family protein</fullName>
        <ecNumber evidence="2">2.4.1.-</ecNumber>
    </submittedName>
</protein>
<dbReference type="AlphaFoldDB" id="A0A0C7PUD0"/>
<dbReference type="GO" id="GO:0016757">
    <property type="term" value="F:glycosyltransferase activity"/>
    <property type="evidence" value="ECO:0007669"/>
    <property type="project" value="UniProtKB-KW"/>
</dbReference>
<dbReference type="Proteomes" id="UP000049127">
    <property type="component" value="Unassembled WGS sequence"/>
</dbReference>
<sequence>MKVLMVIPAYNEQDNILKVVNSIKSHSKKCKDYILDYIVINDGSTDSTQIVCEKNNIRCINLVNNLGIGGAVQTGYIFAKMNNYDVAVQFDGDGQHDINSIDDLLKPIINNEADFTIGSRFIGNKSGFKSTVLRRIGIRYLSFIIKLCSNITIKDCTSGYRAANKYAINYLALNYPIDFPEPESIISLSKANLKVKEVQVNMFSRESGVSSISSWKSIYYMIKVSLAIFCASFEKKVGC</sequence>
<reference evidence="2 3" key="1">
    <citation type="submission" date="2015-01" db="EMBL/GenBank/DDBJ databases">
        <authorList>
            <person name="Aslett A.Martin."/>
            <person name="De Silva Nishadi"/>
        </authorList>
    </citation>
    <scope>NUCLEOTIDE SEQUENCE [LARGE SCALE GENOMIC DNA]</scope>
    <source>
        <strain evidence="2 3">R28058</strain>
    </source>
</reference>
<dbReference type="EMBL" id="CEKZ01000014">
    <property type="protein sequence ID" value="CEQ04826.1"/>
    <property type="molecule type" value="Genomic_DNA"/>
</dbReference>
<keyword evidence="2" id="KW-0808">Transferase</keyword>
<dbReference type="InterPro" id="IPR029044">
    <property type="entry name" value="Nucleotide-diphossugar_trans"/>
</dbReference>
<dbReference type="SUPFAM" id="SSF53448">
    <property type="entry name" value="Nucleotide-diphospho-sugar transferases"/>
    <property type="match status" value="1"/>
</dbReference>
<keyword evidence="2" id="KW-0328">Glycosyltransferase</keyword>